<gene>
    <name evidence="3" type="ORF">FB382_004195</name>
</gene>
<dbReference type="InterPro" id="IPR003615">
    <property type="entry name" value="HNH_nuc"/>
</dbReference>
<dbReference type="RefSeq" id="WP_182541866.1">
    <property type="nucleotide sequence ID" value="NZ_JACGXA010000003.1"/>
</dbReference>
<feature type="domain" description="HNH nuclease" evidence="2">
    <location>
        <begin position="353"/>
        <end position="405"/>
    </location>
</feature>
<evidence type="ECO:0000259" key="2">
    <source>
        <dbReference type="SMART" id="SM00507"/>
    </source>
</evidence>
<dbReference type="Gene3D" id="1.10.30.50">
    <property type="match status" value="1"/>
</dbReference>
<reference evidence="3 4" key="1">
    <citation type="submission" date="2020-07" db="EMBL/GenBank/DDBJ databases">
        <title>Sequencing the genomes of 1000 actinobacteria strains.</title>
        <authorList>
            <person name="Klenk H.-P."/>
        </authorList>
    </citation>
    <scope>NUCLEOTIDE SEQUENCE [LARGE SCALE GENOMIC DNA]</scope>
    <source>
        <strain evidence="3 4">DSM 21349</strain>
    </source>
</reference>
<protein>
    <recommendedName>
        <fullName evidence="2">HNH nuclease domain-containing protein</fullName>
    </recommendedName>
</protein>
<proteinExistence type="predicted"/>
<dbReference type="Pfam" id="PF02720">
    <property type="entry name" value="DUF222"/>
    <property type="match status" value="1"/>
</dbReference>
<dbReference type="Proteomes" id="UP000580910">
    <property type="component" value="Unassembled WGS sequence"/>
</dbReference>
<organism evidence="3 4">
    <name type="scientific">Nocardioides ginsengisegetis</name>
    <dbReference type="NCBI Taxonomy" id="661491"/>
    <lineage>
        <taxon>Bacteria</taxon>
        <taxon>Bacillati</taxon>
        <taxon>Actinomycetota</taxon>
        <taxon>Actinomycetes</taxon>
        <taxon>Propionibacteriales</taxon>
        <taxon>Nocardioidaceae</taxon>
        <taxon>Nocardioides</taxon>
    </lineage>
</organism>
<dbReference type="CDD" id="cd00085">
    <property type="entry name" value="HNHc"/>
    <property type="match status" value="1"/>
</dbReference>
<dbReference type="SMART" id="SM00507">
    <property type="entry name" value="HNHc"/>
    <property type="match status" value="1"/>
</dbReference>
<evidence type="ECO:0000313" key="4">
    <source>
        <dbReference type="Proteomes" id="UP000580910"/>
    </source>
</evidence>
<evidence type="ECO:0000256" key="1">
    <source>
        <dbReference type="SAM" id="MobiDB-lite"/>
    </source>
</evidence>
<feature type="region of interest" description="Disordered" evidence="1">
    <location>
        <begin position="418"/>
        <end position="446"/>
    </location>
</feature>
<dbReference type="EMBL" id="JACGXA010000003">
    <property type="protein sequence ID" value="MBA8805850.1"/>
    <property type="molecule type" value="Genomic_DNA"/>
</dbReference>
<evidence type="ECO:0000313" key="3">
    <source>
        <dbReference type="EMBL" id="MBA8805850.1"/>
    </source>
</evidence>
<name>A0A7W3J458_9ACTN</name>
<dbReference type="InterPro" id="IPR003870">
    <property type="entry name" value="DUF222"/>
</dbReference>
<keyword evidence="4" id="KW-1185">Reference proteome</keyword>
<sequence>MEQPTTSLTTPAGVVADAGGLLASLGEVLWAARGSHELVGTLEELETVRSQLAAVELAVLAEIDAREVAKTELGWGSTADWFTHLAGLSRREGHRMLRHAVALAERPATRAALVQGAVSPEQVGVVLDAVDKLPTAESVRARGEAFLLEEAGRLNATDLARAARHLVEVADPERAEREAERALDRDDRAAHLGRFLAITEDGAGGVRLKGRGTVEDAAVIRAALLPLTTPAPAMDTGMDPETCEEGRDPRDHGARMWDALVQTAQHALDTDLPPECHGARPRVAVTTRLDVLRGRIDWATLGTSGAATTEDGLELAPSVVRRLACDADIIPVALGGKGEVLDVGRTCRLVTPAIWRALVCRDRHCVFPGCTRPPVMCHAHHIVHWADHGPTCLANLVLLCGHHHRVIHHTPWQVRLNPHDGKPEFLPPPRRGRPAVEWIRNRPRRE</sequence>
<accession>A0A7W3J458</accession>
<dbReference type="AlphaFoldDB" id="A0A7W3J458"/>
<comment type="caution">
    <text evidence="3">The sequence shown here is derived from an EMBL/GenBank/DDBJ whole genome shotgun (WGS) entry which is preliminary data.</text>
</comment>